<evidence type="ECO:0000313" key="3">
    <source>
        <dbReference type="Proteomes" id="UP000218899"/>
    </source>
</evidence>
<gene>
    <name evidence="2" type="ORF">SVA_1346</name>
</gene>
<dbReference type="AlphaFoldDB" id="A0A1B4V2Y6"/>
<dbReference type="Gene3D" id="3.90.550.10">
    <property type="entry name" value="Spore Coat Polysaccharide Biosynthesis Protein SpsA, Chain A"/>
    <property type="match status" value="1"/>
</dbReference>
<dbReference type="InterPro" id="IPR029044">
    <property type="entry name" value="Nucleotide-diphossugar_trans"/>
</dbReference>
<proteinExistence type="predicted"/>
<dbReference type="KEGG" id="sva:SVA_1346"/>
<dbReference type="InterPro" id="IPR050834">
    <property type="entry name" value="Glycosyltransf_2"/>
</dbReference>
<dbReference type="GO" id="GO:0016740">
    <property type="term" value="F:transferase activity"/>
    <property type="evidence" value="ECO:0007669"/>
    <property type="project" value="UniProtKB-KW"/>
</dbReference>
<dbReference type="Proteomes" id="UP000218899">
    <property type="component" value="Chromosome"/>
</dbReference>
<evidence type="ECO:0000259" key="1">
    <source>
        <dbReference type="Pfam" id="PF00535"/>
    </source>
</evidence>
<organism evidence="2 3">
    <name type="scientific">Sulfurifustis variabilis</name>
    <dbReference type="NCBI Taxonomy" id="1675686"/>
    <lineage>
        <taxon>Bacteria</taxon>
        <taxon>Pseudomonadati</taxon>
        <taxon>Pseudomonadota</taxon>
        <taxon>Gammaproteobacteria</taxon>
        <taxon>Acidiferrobacterales</taxon>
        <taxon>Acidiferrobacteraceae</taxon>
        <taxon>Sulfurifustis</taxon>
    </lineage>
</organism>
<sequence length="356" mass="39387">MEPVSNAPPLVSVVIPTYNRGDLLAAALDSVFAQTYPRVEVIVVDDGSTDDTPEVVRPYLDRLIYLRQANGGLSSARNAGMRRASGEYMALMDSDDLCEPERLALEVAYLERHPDAVLCSTDFSAFDGTVVRERSHIASYYGAFKQAADGAASIYPEAGRLDPEEVPWLRGRGLASVRTYSGPVYERLVWGNFIHPPTVLVRRAVFEKVGGFDETIPYVADYDWFLRASRLGPVGYLDTSLLKYRYSPDQMSSDRHTAKIAYGNIAIINKLRAADPTFFAAHRAEFRRRLGGCYRSAANALAESNRARALADLARSAAHGALGGQALRILAKLMLPRFVVEWRRRGLTTAGHERDP</sequence>
<dbReference type="RefSeq" id="WP_096460472.1">
    <property type="nucleotide sequence ID" value="NZ_AP014936.1"/>
</dbReference>
<name>A0A1B4V2Y6_9GAMM</name>
<protein>
    <submittedName>
        <fullName evidence="2">Glycosyltransferase</fullName>
    </submittedName>
</protein>
<dbReference type="InterPro" id="IPR001173">
    <property type="entry name" value="Glyco_trans_2-like"/>
</dbReference>
<dbReference type="OrthoDB" id="9801954at2"/>
<dbReference type="PANTHER" id="PTHR43685">
    <property type="entry name" value="GLYCOSYLTRANSFERASE"/>
    <property type="match status" value="1"/>
</dbReference>
<keyword evidence="3" id="KW-1185">Reference proteome</keyword>
<dbReference type="SUPFAM" id="SSF53448">
    <property type="entry name" value="Nucleotide-diphospho-sugar transferases"/>
    <property type="match status" value="1"/>
</dbReference>
<dbReference type="Pfam" id="PF00535">
    <property type="entry name" value="Glycos_transf_2"/>
    <property type="match status" value="1"/>
</dbReference>
<keyword evidence="2" id="KW-0808">Transferase</keyword>
<dbReference type="PANTHER" id="PTHR43685:SF11">
    <property type="entry name" value="GLYCOSYLTRANSFERASE TAGX-RELATED"/>
    <property type="match status" value="1"/>
</dbReference>
<dbReference type="EMBL" id="AP014936">
    <property type="protein sequence ID" value="BAU47913.1"/>
    <property type="molecule type" value="Genomic_DNA"/>
</dbReference>
<reference evidence="2 3" key="1">
    <citation type="submission" date="2015-08" db="EMBL/GenBank/DDBJ databases">
        <title>Complete genome sequence of Sulfurifustis variabilis.</title>
        <authorList>
            <person name="Miura A."/>
            <person name="Kojima H."/>
            <person name="Fukui M."/>
        </authorList>
    </citation>
    <scope>NUCLEOTIDE SEQUENCE [LARGE SCALE GENOMIC DNA]</scope>
    <source>
        <strain evidence="3">skN76</strain>
    </source>
</reference>
<evidence type="ECO:0000313" key="2">
    <source>
        <dbReference type="EMBL" id="BAU47913.1"/>
    </source>
</evidence>
<feature type="domain" description="Glycosyltransferase 2-like" evidence="1">
    <location>
        <begin position="12"/>
        <end position="137"/>
    </location>
</feature>
<accession>A0A1B4V2Y6</accession>